<dbReference type="AlphaFoldDB" id="A0A087Y5B0"/>
<dbReference type="GO" id="GO:0005923">
    <property type="term" value="C:bicellular tight junction"/>
    <property type="evidence" value="ECO:0007669"/>
    <property type="project" value="UniProtKB-SubCell"/>
</dbReference>
<evidence type="ECO:0000256" key="8">
    <source>
        <dbReference type="RuleBase" id="RU060637"/>
    </source>
</evidence>
<keyword evidence="6 8" id="KW-1133">Transmembrane helix</keyword>
<keyword evidence="2 8" id="KW-0796">Tight junction</keyword>
<dbReference type="InterPro" id="IPR006187">
    <property type="entry name" value="Claudin"/>
</dbReference>
<dbReference type="InterPro" id="IPR017974">
    <property type="entry name" value="Claudin_CS"/>
</dbReference>
<dbReference type="Gene3D" id="1.20.140.150">
    <property type="match status" value="1"/>
</dbReference>
<dbReference type="PRINTS" id="PR01077">
    <property type="entry name" value="CLAUDIN"/>
</dbReference>
<evidence type="ECO:0000313" key="10">
    <source>
        <dbReference type="Proteomes" id="UP000028760"/>
    </source>
</evidence>
<dbReference type="Proteomes" id="UP000028760">
    <property type="component" value="Unassembled WGS sequence"/>
</dbReference>
<name>A0A087Y5B0_POEFO</name>
<keyword evidence="4 8" id="KW-0812">Transmembrane</keyword>
<evidence type="ECO:0000256" key="1">
    <source>
        <dbReference type="ARBA" id="ARBA00008295"/>
    </source>
</evidence>
<dbReference type="OMA" id="FCRKSSA"/>
<dbReference type="GeneTree" id="ENSGT00920000149270"/>
<comment type="function">
    <text evidence="8">Claudins function as major constituents of the tight junction complexes that regulate the permeability of epithelia.</text>
</comment>
<keyword evidence="10" id="KW-1185">Reference proteome</keyword>
<keyword evidence="3 8" id="KW-1003">Cell membrane</keyword>
<feature type="transmembrane region" description="Helical" evidence="8">
    <location>
        <begin position="109"/>
        <end position="132"/>
    </location>
</feature>
<evidence type="ECO:0000256" key="2">
    <source>
        <dbReference type="ARBA" id="ARBA00022427"/>
    </source>
</evidence>
<sequence>MDCYQSQKNTKSSDVLNYLLSGFGFCRKSSAAVQMLCVTFGVIGQLGVIVCGILPRWRVSTYIGTNSLNSQDLHEGLWMECVTQTTGQQQCKMYDSMLELPSDLQAARVMTAISFILGVLSLFIMFFAADFATCVQNENTKPKLVLVAGVGLLLAGLLVIIPVNWSTYNTVRDFHSYWLMNSRKREIGASIYIGWAAGMILILTGALFCCFGRPRSSLSGGTARYHSNRASGPNDDTI</sequence>
<dbReference type="Pfam" id="PF00822">
    <property type="entry name" value="PMP22_Claudin"/>
    <property type="match status" value="1"/>
</dbReference>
<dbReference type="STRING" id="48698.ENSPFOP00000013213"/>
<reference evidence="9" key="2">
    <citation type="submission" date="2025-08" db="UniProtKB">
        <authorList>
            <consortium name="Ensembl"/>
        </authorList>
    </citation>
    <scope>IDENTIFICATION</scope>
</reference>
<dbReference type="RefSeq" id="XP_007562231.1">
    <property type="nucleotide sequence ID" value="XM_007562169.2"/>
</dbReference>
<evidence type="ECO:0000313" key="9">
    <source>
        <dbReference type="Ensembl" id="ENSPFOP00000013213.1"/>
    </source>
</evidence>
<dbReference type="Ensembl" id="ENSPFOT00000013231.1">
    <property type="protein sequence ID" value="ENSPFOP00000013213.1"/>
    <property type="gene ID" value="ENSPFOG00000013214.1"/>
</dbReference>
<dbReference type="GO" id="GO:0005198">
    <property type="term" value="F:structural molecule activity"/>
    <property type="evidence" value="ECO:0007669"/>
    <property type="project" value="InterPro"/>
</dbReference>
<proteinExistence type="inferred from homology"/>
<dbReference type="OrthoDB" id="9899584at2759"/>
<dbReference type="PANTHER" id="PTHR12002">
    <property type="entry name" value="CLAUDIN"/>
    <property type="match status" value="1"/>
</dbReference>
<organism evidence="9 10">
    <name type="scientific">Poecilia formosa</name>
    <name type="common">Amazon molly</name>
    <name type="synonym">Limia formosa</name>
    <dbReference type="NCBI Taxonomy" id="48698"/>
    <lineage>
        <taxon>Eukaryota</taxon>
        <taxon>Metazoa</taxon>
        <taxon>Chordata</taxon>
        <taxon>Craniata</taxon>
        <taxon>Vertebrata</taxon>
        <taxon>Euteleostomi</taxon>
        <taxon>Actinopterygii</taxon>
        <taxon>Neopterygii</taxon>
        <taxon>Teleostei</taxon>
        <taxon>Neoteleostei</taxon>
        <taxon>Acanthomorphata</taxon>
        <taxon>Ovalentaria</taxon>
        <taxon>Atherinomorphae</taxon>
        <taxon>Cyprinodontiformes</taxon>
        <taxon>Poeciliidae</taxon>
        <taxon>Poeciliinae</taxon>
        <taxon>Poecilia</taxon>
    </lineage>
</organism>
<keyword evidence="5 8" id="KW-0965">Cell junction</keyword>
<evidence type="ECO:0000256" key="5">
    <source>
        <dbReference type="ARBA" id="ARBA00022949"/>
    </source>
</evidence>
<feature type="transmembrane region" description="Helical" evidence="8">
    <location>
        <begin position="144"/>
        <end position="167"/>
    </location>
</feature>
<keyword evidence="7 8" id="KW-0472">Membrane</keyword>
<evidence type="ECO:0000256" key="4">
    <source>
        <dbReference type="ARBA" id="ARBA00022692"/>
    </source>
</evidence>
<evidence type="ECO:0000256" key="3">
    <source>
        <dbReference type="ARBA" id="ARBA00022475"/>
    </source>
</evidence>
<dbReference type="KEGG" id="pfor:103144972"/>
<reference evidence="10" key="1">
    <citation type="submission" date="2013-10" db="EMBL/GenBank/DDBJ databases">
        <authorList>
            <person name="Schartl M."/>
            <person name="Warren W."/>
        </authorList>
    </citation>
    <scope>NUCLEOTIDE SEQUENCE [LARGE SCALE GENOMIC DNA]</scope>
    <source>
        <strain evidence="10">female</strain>
    </source>
</reference>
<evidence type="ECO:0000256" key="6">
    <source>
        <dbReference type="ARBA" id="ARBA00022989"/>
    </source>
</evidence>
<dbReference type="eggNOG" id="ENOG502QW3M">
    <property type="taxonomic scope" value="Eukaryota"/>
</dbReference>
<dbReference type="GeneID" id="103144972"/>
<accession>A0A087Y5B0</accession>
<dbReference type="PROSITE" id="PS01346">
    <property type="entry name" value="CLAUDIN"/>
    <property type="match status" value="1"/>
</dbReference>
<comment type="similarity">
    <text evidence="1 8">Belongs to the claudin family.</text>
</comment>
<protein>
    <recommendedName>
        <fullName evidence="8">Claudin</fullName>
    </recommendedName>
</protein>
<dbReference type="GO" id="GO:0005886">
    <property type="term" value="C:plasma membrane"/>
    <property type="evidence" value="ECO:0007669"/>
    <property type="project" value="UniProtKB-SubCell"/>
</dbReference>
<comment type="subcellular location">
    <subcellularLocation>
        <location evidence="8">Cell junction</location>
        <location evidence="8">Tight junction</location>
    </subcellularLocation>
    <subcellularLocation>
        <location evidence="8">Cell membrane</location>
        <topology evidence="8">Multi-pass membrane protein</topology>
    </subcellularLocation>
</comment>
<evidence type="ECO:0000256" key="7">
    <source>
        <dbReference type="ARBA" id="ARBA00023136"/>
    </source>
</evidence>
<dbReference type="InterPro" id="IPR004031">
    <property type="entry name" value="PMP22/EMP/MP20/Claudin"/>
</dbReference>
<reference evidence="9" key="3">
    <citation type="submission" date="2025-09" db="UniProtKB">
        <authorList>
            <consortium name="Ensembl"/>
        </authorList>
    </citation>
    <scope>IDENTIFICATION</scope>
</reference>
<feature type="transmembrane region" description="Helical" evidence="8">
    <location>
        <begin position="187"/>
        <end position="211"/>
    </location>
</feature>
<dbReference type="EMBL" id="AYCK01009205">
    <property type="status" value="NOT_ANNOTATED_CDS"/>
    <property type="molecule type" value="Genomic_DNA"/>
</dbReference>
<feature type="transmembrane region" description="Helical" evidence="8">
    <location>
        <begin position="35"/>
        <end position="57"/>
    </location>
</feature>